<keyword evidence="1" id="KW-0963">Cytoplasm</keyword>
<proteinExistence type="predicted"/>
<dbReference type="PANTHER" id="PTHR38683:SF1">
    <property type="entry name" value="CHORISMATE PYRUVATE-LYASE"/>
    <property type="match status" value="1"/>
</dbReference>
<dbReference type="EMBL" id="FTNU01000004">
    <property type="protein sequence ID" value="SIR86498.1"/>
    <property type="molecule type" value="Genomic_DNA"/>
</dbReference>
<keyword evidence="3 4" id="KW-0456">Lyase</keyword>
<dbReference type="AlphaFoldDB" id="A0A1N7EEV2"/>
<dbReference type="Pfam" id="PF04345">
    <property type="entry name" value="Chor_lyase"/>
    <property type="match status" value="1"/>
</dbReference>
<keyword evidence="5" id="KW-1185">Reference proteome</keyword>
<evidence type="ECO:0000256" key="1">
    <source>
        <dbReference type="ARBA" id="ARBA00022490"/>
    </source>
</evidence>
<name>A0A1N7EEV2_9GAMM</name>
<dbReference type="GO" id="GO:0005829">
    <property type="term" value="C:cytosol"/>
    <property type="evidence" value="ECO:0007669"/>
    <property type="project" value="TreeGrafter"/>
</dbReference>
<dbReference type="Proteomes" id="UP000187495">
    <property type="component" value="Unassembled WGS sequence"/>
</dbReference>
<accession>A0A1N7EEV2</accession>
<sequence length="184" mass="21050">MAFYAKIVQLYFYDYAIMSANVDFDDAVLHDCPELAKFLFATGSLTSLLEKQAGRRLVVQVLSEGFVPLTYHQKIALNLPINKAQLAWQRSVLLYGCDKEAWVCASSIFPLNVLKGKLKRLKHLGKTPIGRVLFAKRQPMIEHRTFYHHKNPARDTCYQTEAGRLLISEQFLPAFINHLKHTAQ</sequence>
<dbReference type="InterPro" id="IPR028978">
    <property type="entry name" value="Chorismate_lyase_/UTRA_dom_sf"/>
</dbReference>
<dbReference type="InterPro" id="IPR007440">
    <property type="entry name" value="Chorismate--pyruvate_lyase"/>
</dbReference>
<dbReference type="Gene3D" id="3.40.1410.10">
    <property type="entry name" value="Chorismate lyase-like"/>
    <property type="match status" value="1"/>
</dbReference>
<dbReference type="STRING" id="34061.B0189_06650"/>
<protein>
    <submittedName>
        <fullName evidence="4">Chorismate lyase</fullName>
    </submittedName>
</protein>
<dbReference type="RefSeq" id="WP_143821493.1">
    <property type="nucleotide sequence ID" value="NZ_FTNU01000004.1"/>
</dbReference>
<reference evidence="5" key="1">
    <citation type="submission" date="2017-01" db="EMBL/GenBank/DDBJ databases">
        <authorList>
            <person name="Varghese N."/>
            <person name="Submissions S."/>
        </authorList>
    </citation>
    <scope>NUCLEOTIDE SEQUENCE [LARGE SCALE GENOMIC DNA]</scope>
    <source>
        <strain evidence="5">DSM 21768</strain>
    </source>
</reference>
<organism evidence="4 5">
    <name type="scientific">Moraxella cuniculi DSM 21768</name>
    <dbReference type="NCBI Taxonomy" id="1122245"/>
    <lineage>
        <taxon>Bacteria</taxon>
        <taxon>Pseudomonadati</taxon>
        <taxon>Pseudomonadota</taxon>
        <taxon>Gammaproteobacteria</taxon>
        <taxon>Moraxellales</taxon>
        <taxon>Moraxellaceae</taxon>
        <taxon>Moraxella</taxon>
    </lineage>
</organism>
<gene>
    <name evidence="4" type="ORF">SAMN02745664_104117</name>
</gene>
<dbReference type="GO" id="GO:0006744">
    <property type="term" value="P:ubiquinone biosynthetic process"/>
    <property type="evidence" value="ECO:0007669"/>
    <property type="project" value="UniProtKB-KW"/>
</dbReference>
<dbReference type="SUPFAM" id="SSF64288">
    <property type="entry name" value="Chorismate lyase-like"/>
    <property type="match status" value="1"/>
</dbReference>
<dbReference type="PANTHER" id="PTHR38683">
    <property type="entry name" value="CHORISMATE PYRUVATE-LYASE"/>
    <property type="match status" value="1"/>
</dbReference>
<evidence type="ECO:0000313" key="4">
    <source>
        <dbReference type="EMBL" id="SIR86498.1"/>
    </source>
</evidence>
<dbReference type="GO" id="GO:0008813">
    <property type="term" value="F:chorismate lyase activity"/>
    <property type="evidence" value="ECO:0007669"/>
    <property type="project" value="InterPro"/>
</dbReference>
<evidence type="ECO:0000256" key="2">
    <source>
        <dbReference type="ARBA" id="ARBA00022688"/>
    </source>
</evidence>
<keyword evidence="2" id="KW-0831">Ubiquinone biosynthesis</keyword>
<evidence type="ECO:0000256" key="3">
    <source>
        <dbReference type="ARBA" id="ARBA00023239"/>
    </source>
</evidence>
<evidence type="ECO:0000313" key="5">
    <source>
        <dbReference type="Proteomes" id="UP000187495"/>
    </source>
</evidence>